<accession>A0A3G3K4H3</accession>
<dbReference type="PROSITE" id="PS51272">
    <property type="entry name" value="SLH"/>
    <property type="match status" value="3"/>
</dbReference>
<dbReference type="RefSeq" id="WP_123043381.1">
    <property type="nucleotide sequence ID" value="NZ_CP033433.1"/>
</dbReference>
<protein>
    <submittedName>
        <fullName evidence="3">S-layer homology domain-containing protein</fullName>
    </submittedName>
</protein>
<dbReference type="PANTHER" id="PTHR43308">
    <property type="entry name" value="OUTER MEMBRANE PROTEIN ALPHA-RELATED"/>
    <property type="match status" value="1"/>
</dbReference>
<sequence length="308" mass="32502">MILRKWTCRALCLILVFSWVATAFAAGDSQTGTHWAASVLQKWQDNGWIHGYPDGSLKPDAPVKRAEFAALINRAFQLKEEKAGVSFVDLPASHWASHEIAIAVEAGYLKGNDQNKVNPDSRTTRQEAAVMIAALLKLPAPTIVDLSAWSDASEIAEWSKSSIAAVAAAGIMKGDASGKFRPKAFITRAETVASLDAALGLSQATKTFDKPGEYGSAASAPETIVGNVAITSAGVTLRNMVITGNLLLGQEIKDGDVTLDHVNVKGTTTVRGGGEHSIHVTDSVLVRVIVDKTGGKVRIVASGSTSVQ</sequence>
<dbReference type="InterPro" id="IPR001119">
    <property type="entry name" value="SLH_dom"/>
</dbReference>
<dbReference type="PANTHER" id="PTHR43308:SF5">
    <property type="entry name" value="S-LAYER PROTEIN _ PEPTIDOGLYCAN ENDO-BETA-N-ACETYLGLUCOSAMINIDASE"/>
    <property type="match status" value="1"/>
</dbReference>
<gene>
    <name evidence="3" type="ORF">EAV92_23815</name>
</gene>
<evidence type="ECO:0000256" key="1">
    <source>
        <dbReference type="SAM" id="SignalP"/>
    </source>
</evidence>
<evidence type="ECO:0000313" key="3">
    <source>
        <dbReference type="EMBL" id="AYQ75300.1"/>
    </source>
</evidence>
<evidence type="ECO:0000313" key="4">
    <source>
        <dbReference type="Proteomes" id="UP000269097"/>
    </source>
</evidence>
<evidence type="ECO:0000259" key="2">
    <source>
        <dbReference type="PROSITE" id="PS51272"/>
    </source>
</evidence>
<feature type="domain" description="SLH" evidence="2">
    <location>
        <begin position="23"/>
        <end position="86"/>
    </location>
</feature>
<dbReference type="AlphaFoldDB" id="A0A3G3K4H3"/>
<feature type="signal peptide" evidence="1">
    <location>
        <begin position="1"/>
        <end position="25"/>
    </location>
</feature>
<reference evidence="3 4" key="1">
    <citation type="submission" date="2018-10" db="EMBL/GenBank/DDBJ databases">
        <title>Genome Sequence of Cohnella sp.</title>
        <authorList>
            <person name="Srinivasan S."/>
            <person name="Kim M.K."/>
        </authorList>
    </citation>
    <scope>NUCLEOTIDE SEQUENCE [LARGE SCALE GENOMIC DNA]</scope>
    <source>
        <strain evidence="3 4">18JY8-7</strain>
    </source>
</reference>
<dbReference type="Pfam" id="PF00395">
    <property type="entry name" value="SLH"/>
    <property type="match status" value="3"/>
</dbReference>
<organism evidence="3 4">
    <name type="scientific">Cohnella candidum</name>
    <dbReference type="NCBI Taxonomy" id="2674991"/>
    <lineage>
        <taxon>Bacteria</taxon>
        <taxon>Bacillati</taxon>
        <taxon>Bacillota</taxon>
        <taxon>Bacilli</taxon>
        <taxon>Bacillales</taxon>
        <taxon>Paenibacillaceae</taxon>
        <taxon>Cohnella</taxon>
    </lineage>
</organism>
<keyword evidence="4" id="KW-1185">Reference proteome</keyword>
<feature type="domain" description="SLH" evidence="2">
    <location>
        <begin position="146"/>
        <end position="209"/>
    </location>
</feature>
<keyword evidence="1" id="KW-0732">Signal</keyword>
<feature type="domain" description="SLH" evidence="2">
    <location>
        <begin position="87"/>
        <end position="145"/>
    </location>
</feature>
<feature type="chain" id="PRO_5018278488" evidence="1">
    <location>
        <begin position="26"/>
        <end position="308"/>
    </location>
</feature>
<dbReference type="InterPro" id="IPR051465">
    <property type="entry name" value="Cell_Envelope_Struct_Comp"/>
</dbReference>
<name>A0A3G3K4H3_9BACL</name>
<proteinExistence type="predicted"/>
<dbReference type="KEGG" id="coh:EAV92_23815"/>
<dbReference type="EMBL" id="CP033433">
    <property type="protein sequence ID" value="AYQ75300.1"/>
    <property type="molecule type" value="Genomic_DNA"/>
</dbReference>
<dbReference type="Proteomes" id="UP000269097">
    <property type="component" value="Chromosome"/>
</dbReference>